<evidence type="ECO:0000259" key="1">
    <source>
        <dbReference type="Pfam" id="PF01370"/>
    </source>
</evidence>
<evidence type="ECO:0000313" key="3">
    <source>
        <dbReference type="Proteomes" id="UP000776983"/>
    </source>
</evidence>
<protein>
    <submittedName>
        <fullName evidence="2">NAD-dependent epimerase/dehydratase family protein</fullName>
    </submittedName>
</protein>
<keyword evidence="3" id="KW-1185">Reference proteome</keyword>
<name>A0ABS8CE53_9BURK</name>
<dbReference type="PANTHER" id="PTHR48079:SF6">
    <property type="entry name" value="NAD(P)-BINDING DOMAIN-CONTAINING PROTEIN-RELATED"/>
    <property type="match status" value="1"/>
</dbReference>
<dbReference type="InterPro" id="IPR036291">
    <property type="entry name" value="NAD(P)-bd_dom_sf"/>
</dbReference>
<dbReference type="RefSeq" id="WP_226954234.1">
    <property type="nucleotide sequence ID" value="NZ_JACDXW010000004.1"/>
</dbReference>
<gene>
    <name evidence="2" type="ORF">H0484_08890</name>
</gene>
<dbReference type="SUPFAM" id="SSF51735">
    <property type="entry name" value="NAD(P)-binding Rossmann-fold domains"/>
    <property type="match status" value="1"/>
</dbReference>
<reference evidence="2 3" key="1">
    <citation type="submission" date="2020-07" db="EMBL/GenBank/DDBJ databases">
        <title>Pusillimonas sp. nov., isolated from poultry manure in Taiwan.</title>
        <authorList>
            <person name="Lin S.-Y."/>
            <person name="Tang Y.-S."/>
            <person name="Young C.-C."/>
        </authorList>
    </citation>
    <scope>NUCLEOTIDE SEQUENCE [LARGE SCALE GENOMIC DNA]</scope>
    <source>
        <strain evidence="2 3">CC-YST705</strain>
    </source>
</reference>
<dbReference type="Gene3D" id="3.40.50.720">
    <property type="entry name" value="NAD(P)-binding Rossmann-like Domain"/>
    <property type="match status" value="1"/>
</dbReference>
<comment type="caution">
    <text evidence="2">The sequence shown here is derived from an EMBL/GenBank/DDBJ whole genome shotgun (WGS) entry which is preliminary data.</text>
</comment>
<organism evidence="2 3">
    <name type="scientific">Mesopusillimonas faecipullorum</name>
    <dbReference type="NCBI Taxonomy" id="2755040"/>
    <lineage>
        <taxon>Bacteria</taxon>
        <taxon>Pseudomonadati</taxon>
        <taxon>Pseudomonadota</taxon>
        <taxon>Betaproteobacteria</taxon>
        <taxon>Burkholderiales</taxon>
        <taxon>Alcaligenaceae</taxon>
        <taxon>Mesopusillimonas</taxon>
    </lineage>
</organism>
<dbReference type="Pfam" id="PF01370">
    <property type="entry name" value="Epimerase"/>
    <property type="match status" value="1"/>
</dbReference>
<accession>A0ABS8CE53</accession>
<dbReference type="EMBL" id="JACDXW010000004">
    <property type="protein sequence ID" value="MCB5363864.1"/>
    <property type="molecule type" value="Genomic_DNA"/>
</dbReference>
<evidence type="ECO:0000313" key="2">
    <source>
        <dbReference type="EMBL" id="MCB5363864.1"/>
    </source>
</evidence>
<dbReference type="InterPro" id="IPR051783">
    <property type="entry name" value="NAD(P)-dependent_oxidoreduct"/>
</dbReference>
<sequence>MDILYAGAGKLATGCAAQMKSTARSQWAVRRTPRTGVSPFDMSFTADLAQAQTWKLPASPTHVLYTATPSGRTPQAYRAVYQEALQRLIDRLDLSALQRFVFVSSTAVYAPGTEWVNEDSPTEPPAFNGQALLAAEQFLHQALGDKLVILRLAGLYGPQRVQLFERLRAGRAVVPSGEGHWVNRLHDDDAVHLCAWALRLGVPAGIYLGVDNTPMEIAQLYDTLATWLKAPPVARGLHEPPTGKRLSNQGITGLGFRLQWPSTFEGYRHLLSKP</sequence>
<dbReference type="Proteomes" id="UP000776983">
    <property type="component" value="Unassembled WGS sequence"/>
</dbReference>
<proteinExistence type="predicted"/>
<dbReference type="InterPro" id="IPR001509">
    <property type="entry name" value="Epimerase_deHydtase"/>
</dbReference>
<feature type="domain" description="NAD-dependent epimerase/dehydratase" evidence="1">
    <location>
        <begin position="82"/>
        <end position="200"/>
    </location>
</feature>
<dbReference type="PANTHER" id="PTHR48079">
    <property type="entry name" value="PROTEIN YEEZ"/>
    <property type="match status" value="1"/>
</dbReference>